<sequence length="456" mass="50932">MSGTVFFGQIIHSKSFDELEIFPNGFIAVVDGIILEIGDQSKFNSWNHPAKPNLKKEYLSKYEFLMPGFIDCHIHAPQMPNIGLGLDKPLLEWLDTYTFPLESQYSDEDFARKIYKKVVKNCLDFGTTTACYFATIHKRASEVLVEECIAQGQRAFVGKVNMNVNAPDFYIETLENSLKDTVQFVEFTLGKGSDLVQPVITPRFAITCDTTLMEGLAAIAKNHDLLIQSHISENLNEISFVKELFPSAGNYANVYKQCGLLTEKTIMAHCCHLENEEIEIFNQTGTSAIHCPTSNTLLSSGLCDVLRIKERRVRVGLGTDISGGNKVGMFDVMRHALGVSQHLSFAKQQEIKGTGKIPPTEKNMSYKPMNYKNVIYLATQGGAESLSIGHKVGNFNPGKEFDALLIDTSKMPIVDYEIKSARPADQEVLDKLEKFIYVGDDRNISKVFVKGVQVKQ</sequence>
<dbReference type="UniPathway" id="UPA00603">
    <property type="reaction ID" value="UER00660"/>
</dbReference>
<dbReference type="InterPro" id="IPR014311">
    <property type="entry name" value="Guanine_deaminase"/>
</dbReference>
<evidence type="ECO:0000256" key="5">
    <source>
        <dbReference type="ARBA" id="ARBA00022723"/>
    </source>
</evidence>
<dbReference type="OMA" id="HGVHLCD"/>
<comment type="pathway">
    <text evidence="1 9">Purine metabolism; guanine degradation; xanthine from guanine: step 1/1.</text>
</comment>
<dbReference type="EMBL" id="UFQT01003169">
    <property type="protein sequence ID" value="SSX34683.1"/>
    <property type="molecule type" value="Genomic_DNA"/>
</dbReference>
<evidence type="ECO:0000256" key="7">
    <source>
        <dbReference type="ARBA" id="ARBA00022833"/>
    </source>
</evidence>
<dbReference type="GO" id="GO:0005829">
    <property type="term" value="C:cytosol"/>
    <property type="evidence" value="ECO:0007669"/>
    <property type="project" value="TreeGrafter"/>
</dbReference>
<organism evidence="11">
    <name type="scientific">Culicoides sonorensis</name>
    <name type="common">Biting midge</name>
    <dbReference type="NCBI Taxonomy" id="179676"/>
    <lineage>
        <taxon>Eukaryota</taxon>
        <taxon>Metazoa</taxon>
        <taxon>Ecdysozoa</taxon>
        <taxon>Arthropoda</taxon>
        <taxon>Hexapoda</taxon>
        <taxon>Insecta</taxon>
        <taxon>Pterygota</taxon>
        <taxon>Neoptera</taxon>
        <taxon>Endopterygota</taxon>
        <taxon>Diptera</taxon>
        <taxon>Nematocera</taxon>
        <taxon>Chironomoidea</taxon>
        <taxon>Ceratopogonidae</taxon>
        <taxon>Ceratopogoninae</taxon>
        <taxon>Culicoides</taxon>
        <taxon>Monoculicoides</taxon>
    </lineage>
</organism>
<name>A0A336N146_CULSO</name>
<dbReference type="InterPro" id="IPR051607">
    <property type="entry name" value="Metallo-dep_hydrolases"/>
</dbReference>
<dbReference type="SUPFAM" id="SSF51338">
    <property type="entry name" value="Composite domain of metallo-dependent hydrolases"/>
    <property type="match status" value="1"/>
</dbReference>
<evidence type="ECO:0000256" key="3">
    <source>
        <dbReference type="ARBA" id="ARBA00012781"/>
    </source>
</evidence>
<dbReference type="InterPro" id="IPR011059">
    <property type="entry name" value="Metal-dep_hydrolase_composite"/>
</dbReference>
<comment type="cofactor">
    <cofactor evidence="9">
        <name>Zn(2+)</name>
        <dbReference type="ChEBI" id="CHEBI:29105"/>
    </cofactor>
    <text evidence="9">Binds 1 zinc ion per subunit.</text>
</comment>
<dbReference type="NCBIfam" id="TIGR02967">
    <property type="entry name" value="guan_deamin"/>
    <property type="match status" value="1"/>
</dbReference>
<protein>
    <recommendedName>
        <fullName evidence="4 9">Guanine deaminase</fullName>
        <shortName evidence="9">Guanase</shortName>
        <ecNumber evidence="3 9">3.5.4.3</ecNumber>
    </recommendedName>
    <alternativeName>
        <fullName evidence="9">Guanine aminohydrolase</fullName>
    </alternativeName>
</protein>
<dbReference type="AlphaFoldDB" id="A0A336N146"/>
<dbReference type="CDD" id="cd01303">
    <property type="entry name" value="GDEase"/>
    <property type="match status" value="1"/>
</dbReference>
<dbReference type="GO" id="GO:0008270">
    <property type="term" value="F:zinc ion binding"/>
    <property type="evidence" value="ECO:0007669"/>
    <property type="project" value="UniProtKB-UniRule"/>
</dbReference>
<keyword evidence="6 9" id="KW-0378">Hydrolase</keyword>
<proteinExistence type="inferred from homology"/>
<gene>
    <name evidence="11" type="primary">CSON008355</name>
</gene>
<dbReference type="InterPro" id="IPR006680">
    <property type="entry name" value="Amidohydro-rel"/>
</dbReference>
<evidence type="ECO:0000313" key="11">
    <source>
        <dbReference type="EMBL" id="SSX34683.1"/>
    </source>
</evidence>
<keyword evidence="7 9" id="KW-0862">Zinc</keyword>
<dbReference type="PANTHER" id="PTHR11271">
    <property type="entry name" value="GUANINE DEAMINASE"/>
    <property type="match status" value="1"/>
</dbReference>
<accession>A0A336N146</accession>
<dbReference type="GO" id="GO:0008892">
    <property type="term" value="F:guanine deaminase activity"/>
    <property type="evidence" value="ECO:0007669"/>
    <property type="project" value="UniProtKB-UniRule"/>
</dbReference>
<dbReference type="Pfam" id="PF01979">
    <property type="entry name" value="Amidohydro_1"/>
    <property type="match status" value="1"/>
</dbReference>
<dbReference type="VEuPathDB" id="VectorBase:CSON008355"/>
<feature type="domain" description="Amidohydrolase-related" evidence="10">
    <location>
        <begin position="64"/>
        <end position="454"/>
    </location>
</feature>
<comment type="similarity">
    <text evidence="2 9">Belongs to the metallo-dependent hydrolases superfamily. ATZ/TRZ family.</text>
</comment>
<evidence type="ECO:0000256" key="6">
    <source>
        <dbReference type="ARBA" id="ARBA00022801"/>
    </source>
</evidence>
<dbReference type="EC" id="3.5.4.3" evidence="3 9"/>
<comment type="function">
    <text evidence="9">Catalyzes the hydrolytic deamination of guanine, producing xanthine and ammonia.</text>
</comment>
<dbReference type="SUPFAM" id="SSF51556">
    <property type="entry name" value="Metallo-dependent hydrolases"/>
    <property type="match status" value="1"/>
</dbReference>
<dbReference type="GO" id="GO:0006147">
    <property type="term" value="P:guanine catabolic process"/>
    <property type="evidence" value="ECO:0007669"/>
    <property type="project" value="UniProtKB-UniRule"/>
</dbReference>
<evidence type="ECO:0000256" key="2">
    <source>
        <dbReference type="ARBA" id="ARBA00006745"/>
    </source>
</evidence>
<evidence type="ECO:0000256" key="8">
    <source>
        <dbReference type="ARBA" id="ARBA00051148"/>
    </source>
</evidence>
<reference evidence="11" key="1">
    <citation type="submission" date="2018-07" db="EMBL/GenBank/DDBJ databases">
        <authorList>
            <person name="Quirk P.G."/>
            <person name="Krulwich T.A."/>
        </authorList>
    </citation>
    <scope>NUCLEOTIDE SEQUENCE</scope>
</reference>
<evidence type="ECO:0000259" key="10">
    <source>
        <dbReference type="Pfam" id="PF01979"/>
    </source>
</evidence>
<dbReference type="Gene3D" id="2.30.40.10">
    <property type="entry name" value="Urease, subunit C, domain 1"/>
    <property type="match status" value="1"/>
</dbReference>
<dbReference type="Gene3D" id="3.20.20.140">
    <property type="entry name" value="Metal-dependent hydrolases"/>
    <property type="match status" value="1"/>
</dbReference>
<keyword evidence="5 9" id="KW-0479">Metal-binding</keyword>
<evidence type="ECO:0000256" key="9">
    <source>
        <dbReference type="RuleBase" id="RU366009"/>
    </source>
</evidence>
<dbReference type="NCBIfam" id="NF006679">
    <property type="entry name" value="PRK09228.1"/>
    <property type="match status" value="1"/>
</dbReference>
<evidence type="ECO:0000256" key="1">
    <source>
        <dbReference type="ARBA" id="ARBA00004984"/>
    </source>
</evidence>
<dbReference type="PANTHER" id="PTHR11271:SF6">
    <property type="entry name" value="GUANINE DEAMINASE"/>
    <property type="match status" value="1"/>
</dbReference>
<dbReference type="FunFam" id="3.20.20.140:FF:000022">
    <property type="entry name" value="Guanine deaminase"/>
    <property type="match status" value="1"/>
</dbReference>
<dbReference type="InterPro" id="IPR032466">
    <property type="entry name" value="Metal_Hydrolase"/>
</dbReference>
<comment type="catalytic activity">
    <reaction evidence="8 9">
        <text>guanine + H2O + H(+) = xanthine + NH4(+)</text>
        <dbReference type="Rhea" id="RHEA:14665"/>
        <dbReference type="ChEBI" id="CHEBI:15377"/>
        <dbReference type="ChEBI" id="CHEBI:15378"/>
        <dbReference type="ChEBI" id="CHEBI:16235"/>
        <dbReference type="ChEBI" id="CHEBI:17712"/>
        <dbReference type="ChEBI" id="CHEBI:28938"/>
        <dbReference type="EC" id="3.5.4.3"/>
    </reaction>
</comment>
<evidence type="ECO:0000256" key="4">
    <source>
        <dbReference type="ARBA" id="ARBA00014514"/>
    </source>
</evidence>